<keyword evidence="4" id="KW-1185">Reference proteome</keyword>
<dbReference type="GeneTree" id="ENSGT00940000178576"/>
<sequence length="92" mass="10827">TWNLHLKSLKFTQSFSQAMQHDFEESTLCCLKFSKVQIPLLRGLNVKKTHASCPIQGFIVETRKRKICVSKTYIWVQNLLHRVHNLENIIFI</sequence>
<name>A0A8C7XVV4_9TELE</name>
<dbReference type="GO" id="GO:0008009">
    <property type="term" value="F:chemokine activity"/>
    <property type="evidence" value="ECO:0007669"/>
    <property type="project" value="InterPro"/>
</dbReference>
<dbReference type="AlphaFoldDB" id="A0A8C7XVV4"/>
<dbReference type="SMART" id="SM00199">
    <property type="entry name" value="SCY"/>
    <property type="match status" value="1"/>
</dbReference>
<dbReference type="InterPro" id="IPR001811">
    <property type="entry name" value="Chemokine_IL8-like_dom"/>
</dbReference>
<protein>
    <recommendedName>
        <fullName evidence="2">Chemokine interleukin-8-like domain-containing protein</fullName>
    </recommendedName>
</protein>
<dbReference type="SUPFAM" id="SSF54117">
    <property type="entry name" value="Interleukin 8-like chemokines"/>
    <property type="match status" value="1"/>
</dbReference>
<evidence type="ECO:0000259" key="2">
    <source>
        <dbReference type="SMART" id="SM00199"/>
    </source>
</evidence>
<reference evidence="3" key="2">
    <citation type="submission" date="2025-09" db="UniProtKB">
        <authorList>
            <consortium name="Ensembl"/>
        </authorList>
    </citation>
    <scope>IDENTIFICATION</scope>
</reference>
<reference evidence="3" key="1">
    <citation type="submission" date="2025-08" db="UniProtKB">
        <authorList>
            <consortium name="Ensembl"/>
        </authorList>
    </citation>
    <scope>IDENTIFICATION</scope>
</reference>
<dbReference type="Ensembl" id="ENSOSIT00000020521.1">
    <property type="protein sequence ID" value="ENSOSIP00000019432.1"/>
    <property type="gene ID" value="ENSOSIG00000010458.1"/>
</dbReference>
<dbReference type="Proteomes" id="UP000694383">
    <property type="component" value="Unplaced"/>
</dbReference>
<keyword evidence="1" id="KW-0202">Cytokine</keyword>
<evidence type="ECO:0000256" key="1">
    <source>
        <dbReference type="ARBA" id="ARBA00022514"/>
    </source>
</evidence>
<dbReference type="Pfam" id="PF00048">
    <property type="entry name" value="IL8"/>
    <property type="match status" value="1"/>
</dbReference>
<dbReference type="InterPro" id="IPR036048">
    <property type="entry name" value="Interleukin_8-like_sf"/>
</dbReference>
<evidence type="ECO:0000313" key="4">
    <source>
        <dbReference type="Proteomes" id="UP000694383"/>
    </source>
</evidence>
<dbReference type="GO" id="GO:0005615">
    <property type="term" value="C:extracellular space"/>
    <property type="evidence" value="ECO:0007669"/>
    <property type="project" value="UniProtKB-KW"/>
</dbReference>
<organism evidence="3 4">
    <name type="scientific">Oryzias sinensis</name>
    <name type="common">Chinese medaka</name>
    <dbReference type="NCBI Taxonomy" id="183150"/>
    <lineage>
        <taxon>Eukaryota</taxon>
        <taxon>Metazoa</taxon>
        <taxon>Chordata</taxon>
        <taxon>Craniata</taxon>
        <taxon>Vertebrata</taxon>
        <taxon>Euteleostomi</taxon>
        <taxon>Actinopterygii</taxon>
        <taxon>Neopterygii</taxon>
        <taxon>Teleostei</taxon>
        <taxon>Neoteleostei</taxon>
        <taxon>Acanthomorphata</taxon>
        <taxon>Ovalentaria</taxon>
        <taxon>Atherinomorphae</taxon>
        <taxon>Beloniformes</taxon>
        <taxon>Adrianichthyidae</taxon>
        <taxon>Oryziinae</taxon>
        <taxon>Oryzias</taxon>
    </lineage>
</organism>
<feature type="domain" description="Chemokine interleukin-8-like" evidence="2">
    <location>
        <begin position="26"/>
        <end position="83"/>
    </location>
</feature>
<dbReference type="GO" id="GO:0006955">
    <property type="term" value="P:immune response"/>
    <property type="evidence" value="ECO:0007669"/>
    <property type="project" value="InterPro"/>
</dbReference>
<proteinExistence type="predicted"/>
<accession>A0A8C7XVV4</accession>
<dbReference type="Gene3D" id="2.40.50.40">
    <property type="match status" value="1"/>
</dbReference>
<evidence type="ECO:0000313" key="3">
    <source>
        <dbReference type="Ensembl" id="ENSOSIP00000019432.1"/>
    </source>
</evidence>